<organism evidence="14 15">
    <name type="scientific">Leptospirillum ferriphilum YSK</name>
    <dbReference type="NCBI Taxonomy" id="1441628"/>
    <lineage>
        <taxon>Bacteria</taxon>
        <taxon>Pseudomonadati</taxon>
        <taxon>Nitrospirota</taxon>
        <taxon>Nitrospiria</taxon>
        <taxon>Nitrospirales</taxon>
        <taxon>Nitrospiraceae</taxon>
        <taxon>Leptospirillum</taxon>
    </lineage>
</organism>
<dbReference type="OrthoDB" id="9807157at2"/>
<evidence type="ECO:0000256" key="11">
    <source>
        <dbReference type="ARBA" id="ARBA00047715"/>
    </source>
</evidence>
<keyword evidence="8 12" id="KW-0663">Pyridoxal phosphate</keyword>
<evidence type="ECO:0000256" key="9">
    <source>
        <dbReference type="ARBA" id="ARBA00032610"/>
    </source>
</evidence>
<comment type="catalytic activity">
    <reaction evidence="11">
        <text>6-carboxyhexanoyl-[ACP] + L-alanine + H(+) = (8S)-8-amino-7-oxononanoate + holo-[ACP] + CO2</text>
        <dbReference type="Rhea" id="RHEA:42288"/>
        <dbReference type="Rhea" id="RHEA-COMP:9685"/>
        <dbReference type="Rhea" id="RHEA-COMP:9955"/>
        <dbReference type="ChEBI" id="CHEBI:15378"/>
        <dbReference type="ChEBI" id="CHEBI:16526"/>
        <dbReference type="ChEBI" id="CHEBI:57972"/>
        <dbReference type="ChEBI" id="CHEBI:64479"/>
        <dbReference type="ChEBI" id="CHEBI:78846"/>
        <dbReference type="ChEBI" id="CHEBI:149468"/>
        <dbReference type="EC" id="2.3.1.47"/>
    </reaction>
</comment>
<dbReference type="KEGG" id="lfp:Y981_07530"/>
<evidence type="ECO:0000256" key="5">
    <source>
        <dbReference type="ARBA" id="ARBA00013187"/>
    </source>
</evidence>
<dbReference type="Pfam" id="PF00155">
    <property type="entry name" value="Aminotran_1_2"/>
    <property type="match status" value="1"/>
</dbReference>
<reference evidence="15" key="1">
    <citation type="submission" date="2014-02" db="EMBL/GenBank/DDBJ databases">
        <title>Complete genome sequence and comparative genomic analysis of the nitrogen-fixing bacterium Leptospirillum ferriphilum YSK.</title>
        <authorList>
            <person name="Guo X."/>
            <person name="Yin H."/>
            <person name="Liang Y."/>
            <person name="Hu Q."/>
            <person name="Ma L."/>
            <person name="Xiao Y."/>
            <person name="Zhang X."/>
            <person name="Qiu G."/>
            <person name="Liu X."/>
        </authorList>
    </citation>
    <scope>NUCLEOTIDE SEQUENCE [LARGE SCALE GENOMIC DNA]</scope>
    <source>
        <strain evidence="15">YSK</strain>
    </source>
</reference>
<name>A0A059XUA4_9BACT</name>
<evidence type="ECO:0000256" key="8">
    <source>
        <dbReference type="ARBA" id="ARBA00022898"/>
    </source>
</evidence>
<evidence type="ECO:0000256" key="10">
    <source>
        <dbReference type="ARBA" id="ARBA00033381"/>
    </source>
</evidence>
<evidence type="ECO:0000256" key="3">
    <source>
        <dbReference type="ARBA" id="ARBA00010008"/>
    </source>
</evidence>
<proteinExistence type="inferred from homology"/>
<protein>
    <recommendedName>
        <fullName evidence="5">8-amino-7-oxononanoate synthase</fullName>
        <ecNumber evidence="5">2.3.1.47</ecNumber>
    </recommendedName>
    <alternativeName>
        <fullName evidence="9">7-keto-8-amino-pelargonic acid synthase</fullName>
    </alternativeName>
    <alternativeName>
        <fullName evidence="10">8-amino-7-ketopelargonate synthase</fullName>
    </alternativeName>
</protein>
<dbReference type="Gene3D" id="3.90.1150.10">
    <property type="entry name" value="Aspartate Aminotransferase, domain 1"/>
    <property type="match status" value="1"/>
</dbReference>
<comment type="subunit">
    <text evidence="4">Homodimer.</text>
</comment>
<dbReference type="PROSITE" id="PS00599">
    <property type="entry name" value="AA_TRANSFER_CLASS_2"/>
    <property type="match status" value="1"/>
</dbReference>
<dbReference type="Proteomes" id="UP000027059">
    <property type="component" value="Chromosome"/>
</dbReference>
<evidence type="ECO:0000313" key="14">
    <source>
        <dbReference type="EMBL" id="AIA30660.1"/>
    </source>
</evidence>
<keyword evidence="7" id="KW-0093">Biotin biosynthesis</keyword>
<dbReference type="PANTHER" id="PTHR13693:SF100">
    <property type="entry name" value="8-AMINO-7-OXONONANOATE SYNTHASE"/>
    <property type="match status" value="1"/>
</dbReference>
<dbReference type="SUPFAM" id="SSF53383">
    <property type="entry name" value="PLP-dependent transferases"/>
    <property type="match status" value="1"/>
</dbReference>
<evidence type="ECO:0000256" key="12">
    <source>
        <dbReference type="RuleBase" id="RU003693"/>
    </source>
</evidence>
<dbReference type="InterPro" id="IPR050087">
    <property type="entry name" value="AON_synthase_class-II"/>
</dbReference>
<dbReference type="EMBL" id="CP007243">
    <property type="protein sequence ID" value="AIA30660.1"/>
    <property type="molecule type" value="Genomic_DNA"/>
</dbReference>
<dbReference type="GO" id="GO:0030170">
    <property type="term" value="F:pyridoxal phosphate binding"/>
    <property type="evidence" value="ECO:0007669"/>
    <property type="project" value="InterPro"/>
</dbReference>
<dbReference type="Gene3D" id="3.40.640.10">
    <property type="entry name" value="Type I PLP-dependent aspartate aminotransferase-like (Major domain)"/>
    <property type="match status" value="1"/>
</dbReference>
<comment type="pathway">
    <text evidence="2">Cofactor biosynthesis; biotin biosynthesis.</text>
</comment>
<keyword evidence="15" id="KW-1185">Reference proteome</keyword>
<comment type="similarity">
    <text evidence="3">Belongs to the class-II pyridoxal-phosphate-dependent aminotransferase family. BioF subfamily.</text>
</comment>
<sequence length="380" mass="42316">MGNPEYLEINDCLLQELERRGQRKQLPPRGEISLASNDYLHLSRHPRLIERAAEELQRSGTGATGSRLLSGNHPLNRDLEIAIASFKNGPSALVFTTGYQANVSAIGALSGLVELLYSDALNHASLIDGIRLSRLETEIFPHNDIDWIKQDLERRLQKQGKLPRFMVVTESLFSMEGDLSPLPDFLQLVRDWNGLLLVDEAHATGTLGPRGRGGFEHAGQTWEPERVILTGTFSKALGGLGGFVVCHPDYRELLLSRGRGFVYSTALPPSVLASNLEAVRLLEEDSEIVKGLRDRVTKVRDRLNAGDSPSPILPIRGELGKMKSFREHLLESALWAPLVYPPTVPEGSERIRISVTLGWEENWIDRITEAFHKERDLKAG</sequence>
<evidence type="ECO:0000256" key="6">
    <source>
        <dbReference type="ARBA" id="ARBA00022679"/>
    </source>
</evidence>
<evidence type="ECO:0000256" key="1">
    <source>
        <dbReference type="ARBA" id="ARBA00001933"/>
    </source>
</evidence>
<dbReference type="InterPro" id="IPR015421">
    <property type="entry name" value="PyrdxlP-dep_Trfase_major"/>
</dbReference>
<evidence type="ECO:0000256" key="4">
    <source>
        <dbReference type="ARBA" id="ARBA00011738"/>
    </source>
</evidence>
<dbReference type="GO" id="GO:0008710">
    <property type="term" value="F:8-amino-7-oxononanoate synthase activity"/>
    <property type="evidence" value="ECO:0007669"/>
    <property type="project" value="UniProtKB-EC"/>
</dbReference>
<dbReference type="InterPro" id="IPR001917">
    <property type="entry name" value="Aminotrans_II_pyridoxalP_BS"/>
</dbReference>
<dbReference type="InterPro" id="IPR004839">
    <property type="entry name" value="Aminotransferase_I/II_large"/>
</dbReference>
<dbReference type="GO" id="GO:0009102">
    <property type="term" value="P:biotin biosynthetic process"/>
    <property type="evidence" value="ECO:0007669"/>
    <property type="project" value="UniProtKB-KW"/>
</dbReference>
<comment type="cofactor">
    <cofactor evidence="1 12">
        <name>pyridoxal 5'-phosphate</name>
        <dbReference type="ChEBI" id="CHEBI:597326"/>
    </cofactor>
</comment>
<evidence type="ECO:0000313" key="15">
    <source>
        <dbReference type="Proteomes" id="UP000027059"/>
    </source>
</evidence>
<dbReference type="InterPro" id="IPR015424">
    <property type="entry name" value="PyrdxlP-dep_Trfase"/>
</dbReference>
<dbReference type="RefSeq" id="WP_038505469.1">
    <property type="nucleotide sequence ID" value="NZ_CP007243.1"/>
</dbReference>
<accession>A0A059XUA4</accession>
<reference evidence="14 15" key="2">
    <citation type="journal article" date="2015" name="Biomed. Res. Int.">
        <title>Effects of Arsenite Resistance on the Growth and Functional Gene Expression of Leptospirillum ferriphilum and Acidithiobacillus thiooxidans in Pure Culture and Coculture.</title>
        <authorList>
            <person name="Jiang H."/>
            <person name="Liang Y."/>
            <person name="Yin H."/>
            <person name="Xiao Y."/>
            <person name="Guo X."/>
            <person name="Xu Y."/>
            <person name="Hu Q."/>
            <person name="Liu H."/>
            <person name="Liu X."/>
        </authorList>
    </citation>
    <scope>NUCLEOTIDE SEQUENCE [LARGE SCALE GENOMIC DNA]</scope>
    <source>
        <strain evidence="14 15">YSK</strain>
    </source>
</reference>
<evidence type="ECO:0000259" key="13">
    <source>
        <dbReference type="Pfam" id="PF00155"/>
    </source>
</evidence>
<keyword evidence="6" id="KW-0808">Transferase</keyword>
<evidence type="ECO:0000256" key="7">
    <source>
        <dbReference type="ARBA" id="ARBA00022756"/>
    </source>
</evidence>
<dbReference type="HOGENOM" id="CLU_015846_11_2_0"/>
<dbReference type="AlphaFoldDB" id="A0A059XUA4"/>
<dbReference type="PANTHER" id="PTHR13693">
    <property type="entry name" value="CLASS II AMINOTRANSFERASE/8-AMINO-7-OXONONANOATE SYNTHASE"/>
    <property type="match status" value="1"/>
</dbReference>
<dbReference type="InterPro" id="IPR015422">
    <property type="entry name" value="PyrdxlP-dep_Trfase_small"/>
</dbReference>
<dbReference type="EC" id="2.3.1.47" evidence="5"/>
<feature type="domain" description="Aminotransferase class I/classII large" evidence="13">
    <location>
        <begin position="32"/>
        <end position="357"/>
    </location>
</feature>
<evidence type="ECO:0000256" key="2">
    <source>
        <dbReference type="ARBA" id="ARBA00004746"/>
    </source>
</evidence>
<gene>
    <name evidence="14" type="ORF">Y981_07530</name>
</gene>